<feature type="domain" description="DM2" evidence="2">
    <location>
        <begin position="28"/>
        <end position="107"/>
    </location>
</feature>
<feature type="region of interest" description="Disordered" evidence="1">
    <location>
        <begin position="1"/>
        <end position="30"/>
    </location>
</feature>
<evidence type="ECO:0000259" key="2">
    <source>
        <dbReference type="PROSITE" id="PS51925"/>
    </source>
</evidence>
<proteinExistence type="predicted"/>
<sequence length="108" mass="12237">MKGQTKQERKQSLHEPKLKKRQKTGGSGFLAPLPLSNALVKFFGTGENALSRGAVVKRMWDYIKQNDLQDPSNKRRILCDDKLKELFDVDSFNGFSVSKLLAAHFIKT</sequence>
<dbReference type="PANTHER" id="PTHR13844">
    <property type="entry name" value="SWI/SNF-RELATED MATRIX-ASSOCIATED ACTIN-DEPENDENT REGULATOR OF CHROMATIN SUBFAMILY D"/>
    <property type="match status" value="1"/>
</dbReference>
<dbReference type="Proteomes" id="UP001054252">
    <property type="component" value="Unassembled WGS sequence"/>
</dbReference>
<dbReference type="AlphaFoldDB" id="A0AAV5K7Z3"/>
<dbReference type="SMART" id="SM00151">
    <property type="entry name" value="SWIB"/>
    <property type="match status" value="1"/>
</dbReference>
<dbReference type="SUPFAM" id="SSF47592">
    <property type="entry name" value="SWIB/MDM2 domain"/>
    <property type="match status" value="1"/>
</dbReference>
<dbReference type="Gene3D" id="1.10.245.10">
    <property type="entry name" value="SWIB/MDM2 domain"/>
    <property type="match status" value="1"/>
</dbReference>
<gene>
    <name evidence="3" type="ORF">SLEP1_g31255</name>
</gene>
<name>A0AAV5K7Z3_9ROSI</name>
<evidence type="ECO:0000313" key="3">
    <source>
        <dbReference type="EMBL" id="GKV21261.1"/>
    </source>
</evidence>
<comment type="caution">
    <text evidence="3">The sequence shown here is derived from an EMBL/GenBank/DDBJ whole genome shotgun (WGS) entry which is preliminary data.</text>
</comment>
<evidence type="ECO:0000256" key="1">
    <source>
        <dbReference type="SAM" id="MobiDB-lite"/>
    </source>
</evidence>
<reference evidence="3 4" key="1">
    <citation type="journal article" date="2021" name="Commun. Biol.">
        <title>The genome of Shorea leprosula (Dipterocarpaceae) highlights the ecological relevance of drought in aseasonal tropical rainforests.</title>
        <authorList>
            <person name="Ng K.K.S."/>
            <person name="Kobayashi M.J."/>
            <person name="Fawcett J.A."/>
            <person name="Hatakeyama M."/>
            <person name="Paape T."/>
            <person name="Ng C.H."/>
            <person name="Ang C.C."/>
            <person name="Tnah L.H."/>
            <person name="Lee C.T."/>
            <person name="Nishiyama T."/>
            <person name="Sese J."/>
            <person name="O'Brien M.J."/>
            <person name="Copetti D."/>
            <person name="Mohd Noor M.I."/>
            <person name="Ong R.C."/>
            <person name="Putra M."/>
            <person name="Sireger I.Z."/>
            <person name="Indrioko S."/>
            <person name="Kosugi Y."/>
            <person name="Izuno A."/>
            <person name="Isagi Y."/>
            <person name="Lee S.L."/>
            <person name="Shimizu K.K."/>
        </authorList>
    </citation>
    <scope>NUCLEOTIDE SEQUENCE [LARGE SCALE GENOMIC DNA]</scope>
    <source>
        <strain evidence="3">214</strain>
    </source>
</reference>
<dbReference type="EMBL" id="BPVZ01000056">
    <property type="protein sequence ID" value="GKV21261.1"/>
    <property type="molecule type" value="Genomic_DNA"/>
</dbReference>
<dbReference type="InterPro" id="IPR003121">
    <property type="entry name" value="SWIB_MDM2_domain"/>
</dbReference>
<keyword evidence="4" id="KW-1185">Reference proteome</keyword>
<protein>
    <recommendedName>
        <fullName evidence="2">DM2 domain-containing protein</fullName>
    </recommendedName>
</protein>
<dbReference type="InterPro" id="IPR019835">
    <property type="entry name" value="SWIB_domain"/>
</dbReference>
<dbReference type="Pfam" id="PF02201">
    <property type="entry name" value="SWIB"/>
    <property type="match status" value="1"/>
</dbReference>
<dbReference type="PROSITE" id="PS51925">
    <property type="entry name" value="SWIB_MDM2"/>
    <property type="match status" value="1"/>
</dbReference>
<organism evidence="3 4">
    <name type="scientific">Rubroshorea leprosula</name>
    <dbReference type="NCBI Taxonomy" id="152421"/>
    <lineage>
        <taxon>Eukaryota</taxon>
        <taxon>Viridiplantae</taxon>
        <taxon>Streptophyta</taxon>
        <taxon>Embryophyta</taxon>
        <taxon>Tracheophyta</taxon>
        <taxon>Spermatophyta</taxon>
        <taxon>Magnoliopsida</taxon>
        <taxon>eudicotyledons</taxon>
        <taxon>Gunneridae</taxon>
        <taxon>Pentapetalae</taxon>
        <taxon>rosids</taxon>
        <taxon>malvids</taxon>
        <taxon>Malvales</taxon>
        <taxon>Dipterocarpaceae</taxon>
        <taxon>Rubroshorea</taxon>
    </lineage>
</organism>
<evidence type="ECO:0000313" key="4">
    <source>
        <dbReference type="Proteomes" id="UP001054252"/>
    </source>
</evidence>
<feature type="compositionally biased region" description="Basic and acidic residues" evidence="1">
    <location>
        <begin position="1"/>
        <end position="16"/>
    </location>
</feature>
<dbReference type="CDD" id="cd10567">
    <property type="entry name" value="SWIB-MDM2_like"/>
    <property type="match status" value="1"/>
</dbReference>
<accession>A0AAV5K7Z3</accession>
<dbReference type="InterPro" id="IPR036885">
    <property type="entry name" value="SWIB_MDM2_dom_sf"/>
</dbReference>